<name>A0A6C0D253_9ZZZZ</name>
<protein>
    <submittedName>
        <fullName evidence="1">Uncharacterized protein</fullName>
    </submittedName>
</protein>
<accession>A0A6C0D253</accession>
<reference evidence="1" key="1">
    <citation type="journal article" date="2020" name="Nature">
        <title>Giant virus diversity and host interactions through global metagenomics.</title>
        <authorList>
            <person name="Schulz F."/>
            <person name="Roux S."/>
            <person name="Paez-Espino D."/>
            <person name="Jungbluth S."/>
            <person name="Walsh D.A."/>
            <person name="Denef V.J."/>
            <person name="McMahon K.D."/>
            <person name="Konstantinidis K.T."/>
            <person name="Eloe-Fadrosh E.A."/>
            <person name="Kyrpides N.C."/>
            <person name="Woyke T."/>
        </authorList>
    </citation>
    <scope>NUCLEOTIDE SEQUENCE</scope>
    <source>
        <strain evidence="1">GVMAG-M-3300023174-107</strain>
    </source>
</reference>
<evidence type="ECO:0000313" key="1">
    <source>
        <dbReference type="EMBL" id="QHT10512.1"/>
    </source>
</evidence>
<dbReference type="EMBL" id="MN739521">
    <property type="protein sequence ID" value="QHT10512.1"/>
    <property type="molecule type" value="Genomic_DNA"/>
</dbReference>
<proteinExistence type="predicted"/>
<dbReference type="AlphaFoldDB" id="A0A6C0D253"/>
<sequence>MKSIYELKRHRKYRAVLLGSVYEGTMVKLYPNPDVIKMRNVTLFGVPNKKSEYSFFSKDFEFYDIQEIRDNAINAKQKMEQRSLLIILKRLINDDFYW</sequence>
<organism evidence="1">
    <name type="scientific">viral metagenome</name>
    <dbReference type="NCBI Taxonomy" id="1070528"/>
    <lineage>
        <taxon>unclassified sequences</taxon>
        <taxon>metagenomes</taxon>
        <taxon>organismal metagenomes</taxon>
    </lineage>
</organism>